<dbReference type="EMBL" id="CYXM01000010">
    <property type="protein sequence ID" value="CUN14534.1"/>
    <property type="molecule type" value="Genomic_DNA"/>
</dbReference>
<dbReference type="AlphaFoldDB" id="A0A173UI86"/>
<proteinExistence type="predicted"/>
<evidence type="ECO:0000313" key="1">
    <source>
        <dbReference type="EMBL" id="CUN14534.1"/>
    </source>
</evidence>
<accession>A0A173UI86</accession>
<organism evidence="1 2">
    <name type="scientific">Agathobacter rectalis</name>
    <dbReference type="NCBI Taxonomy" id="39491"/>
    <lineage>
        <taxon>Bacteria</taxon>
        <taxon>Bacillati</taxon>
        <taxon>Bacillota</taxon>
        <taxon>Clostridia</taxon>
        <taxon>Lachnospirales</taxon>
        <taxon>Lachnospiraceae</taxon>
        <taxon>Agathobacter</taxon>
    </lineage>
</organism>
<sequence>MENKVSDNVIEKNYRECLKFNEINESKVDNFDLAIAKAALENLYELYKNGILTGRFTKDKDYVVRCADLVILAEENKDSLFYEAWRIWFAYFVSMGYAGWNELWEAIHSCFRP</sequence>
<evidence type="ECO:0000313" key="2">
    <source>
        <dbReference type="Proteomes" id="UP000095673"/>
    </source>
</evidence>
<name>A0A173UI86_9FIRM</name>
<reference evidence="1 2" key="1">
    <citation type="submission" date="2015-09" db="EMBL/GenBank/DDBJ databases">
        <authorList>
            <consortium name="Pathogen Informatics"/>
        </authorList>
    </citation>
    <scope>NUCLEOTIDE SEQUENCE [LARGE SCALE GENOMIC DNA]</scope>
    <source>
        <strain evidence="1 2">2789STDY5834968</strain>
    </source>
</reference>
<dbReference type="Proteomes" id="UP000095673">
    <property type="component" value="Unassembled WGS sequence"/>
</dbReference>
<dbReference type="OrthoDB" id="2064502at2"/>
<protein>
    <submittedName>
        <fullName evidence="1">Uncharacterized protein</fullName>
    </submittedName>
</protein>
<dbReference type="RefSeq" id="WP_055238299.1">
    <property type="nucleotide sequence ID" value="NZ_CYXM01000010.1"/>
</dbReference>
<gene>
    <name evidence="1" type="ORF">ERS852580_02197</name>
</gene>